<dbReference type="InterPro" id="IPR004703">
    <property type="entry name" value="PTS_sugar-sp_permease"/>
</dbReference>
<dbReference type="Pfam" id="PF03611">
    <property type="entry name" value="EIIC-GAT"/>
    <property type="match status" value="1"/>
</dbReference>
<dbReference type="AlphaFoldDB" id="A0AAV5B5N9"/>
<name>A0AAV5B5N9_9ACTN</name>
<keyword evidence="4" id="KW-0762">Sugar transport</keyword>
<dbReference type="Proteomes" id="UP001055025">
    <property type="component" value="Unassembled WGS sequence"/>
</dbReference>
<dbReference type="PIRSF" id="PIRSF006304">
    <property type="entry name" value="GatC"/>
    <property type="match status" value="1"/>
</dbReference>
<keyword evidence="12" id="KW-1185">Reference proteome</keyword>
<feature type="transmembrane region" description="Helical" evidence="9">
    <location>
        <begin position="47"/>
        <end position="68"/>
    </location>
</feature>
<feature type="transmembrane region" description="Helical" evidence="9">
    <location>
        <begin position="12"/>
        <end position="35"/>
    </location>
</feature>
<feature type="transmembrane region" description="Helical" evidence="9">
    <location>
        <begin position="266"/>
        <end position="285"/>
    </location>
</feature>
<keyword evidence="8 9" id="KW-0472">Membrane</keyword>
<dbReference type="GO" id="GO:0005886">
    <property type="term" value="C:plasma membrane"/>
    <property type="evidence" value="ECO:0007669"/>
    <property type="project" value="UniProtKB-SubCell"/>
</dbReference>
<comment type="caution">
    <text evidence="11">The sequence shown here is derived from an EMBL/GenBank/DDBJ whole genome shotgun (WGS) entry which is preliminary data.</text>
</comment>
<evidence type="ECO:0000256" key="5">
    <source>
        <dbReference type="ARBA" id="ARBA00022683"/>
    </source>
</evidence>
<evidence type="ECO:0000256" key="3">
    <source>
        <dbReference type="ARBA" id="ARBA00022475"/>
    </source>
</evidence>
<keyword evidence="2" id="KW-0813">Transport</keyword>
<evidence type="ECO:0000313" key="11">
    <source>
        <dbReference type="EMBL" id="GJM55903.1"/>
    </source>
</evidence>
<evidence type="ECO:0000313" key="12">
    <source>
        <dbReference type="Proteomes" id="UP001055025"/>
    </source>
</evidence>
<protein>
    <submittedName>
        <fullName evidence="11">PTS glucitol transporter subunit IIA</fullName>
    </submittedName>
</protein>
<evidence type="ECO:0000259" key="10">
    <source>
        <dbReference type="PROSITE" id="PS51104"/>
    </source>
</evidence>
<comment type="subcellular location">
    <subcellularLocation>
        <location evidence="1">Cell membrane</location>
        <topology evidence="1">Multi-pass membrane protein</topology>
    </subcellularLocation>
</comment>
<dbReference type="RefSeq" id="WP_135978257.1">
    <property type="nucleotide sequence ID" value="NZ_BQKC01000001.1"/>
</dbReference>
<sequence>MDAIIGFANAVFTPVIDLGAAPVMTIVLTIIALCFKVRFADALMGGIKLGVAITGIGAIINILTTSFAGPMNAFVQSTGLQLTITDVGWAPLATITWASPYTLYYLLVVVLLDVVMIVFNRTNTIDVDVFDIWHLAFVGLACMFFGQAAGVSGPLMLVVSTVLVLFIGALKIVNSDLMKPTFNDLLDVPDTNPMTTTHMNYMMNPVNMVFDKFFDRFLPWLDKYDFDAAKLNSKIGFWGSKFAIGIYLGVFVGLLGHQDAKQICTLAFTGGVCLELFSMVGAWFIEAIEPLSQGIANFATNNKHLQGRTLNVGLDWPFIAGRAEIWAAANVLAPIMLLESLVLPGNGLLPLGGIIAMGITPSLLVVTRGKMLRMVIIGALVMPLFLWAGTLVAPFVTQIAQQVGAFPDGVTGMISQTTMEGPVEKFLAYLIGNATSGDITFVLGSVVGLVAYTLLFIWYRHEMIKRNYEYAKQGKCQPETLLTGKYTEGLKAAAEKAAEGQGDADA</sequence>
<dbReference type="PANTHER" id="PTHR37324:SF2">
    <property type="entry name" value="PTS SYSTEM GALACTITOL-SPECIFIC EIIC COMPONENT"/>
    <property type="match status" value="1"/>
</dbReference>
<evidence type="ECO:0000256" key="2">
    <source>
        <dbReference type="ARBA" id="ARBA00022448"/>
    </source>
</evidence>
<evidence type="ECO:0000256" key="7">
    <source>
        <dbReference type="ARBA" id="ARBA00022989"/>
    </source>
</evidence>
<dbReference type="GO" id="GO:0015577">
    <property type="term" value="F:galactitol transmembrane transporter activity"/>
    <property type="evidence" value="ECO:0007669"/>
    <property type="project" value="InterPro"/>
</dbReference>
<keyword evidence="6 9" id="KW-0812">Transmembrane</keyword>
<evidence type="ECO:0000256" key="9">
    <source>
        <dbReference type="SAM" id="Phobius"/>
    </source>
</evidence>
<evidence type="ECO:0000256" key="1">
    <source>
        <dbReference type="ARBA" id="ARBA00004651"/>
    </source>
</evidence>
<evidence type="ECO:0000256" key="6">
    <source>
        <dbReference type="ARBA" id="ARBA00022692"/>
    </source>
</evidence>
<dbReference type="EMBL" id="BQKC01000001">
    <property type="protein sequence ID" value="GJM55903.1"/>
    <property type="molecule type" value="Genomic_DNA"/>
</dbReference>
<feature type="transmembrane region" description="Helical" evidence="9">
    <location>
        <begin position="235"/>
        <end position="254"/>
    </location>
</feature>
<evidence type="ECO:0000256" key="4">
    <source>
        <dbReference type="ARBA" id="ARBA00022597"/>
    </source>
</evidence>
<keyword evidence="5" id="KW-0598">Phosphotransferase system</keyword>
<evidence type="ECO:0000256" key="8">
    <source>
        <dbReference type="ARBA" id="ARBA00023136"/>
    </source>
</evidence>
<dbReference type="InterPro" id="IPR013014">
    <property type="entry name" value="PTS_EIIC_2"/>
</dbReference>
<reference evidence="11" key="1">
    <citation type="journal article" date="2022" name="Int. J. Syst. Evol. Microbiol.">
        <title>Granulimonas faecalis gen. nov., sp. nov., and Leptogranulimonas caecicola gen. nov., sp. nov., novel lactate-producing Atopobiaceae bacteria isolated from mouse intestines, and an emended description of the family Atopobiaceae.</title>
        <authorList>
            <person name="Morinaga K."/>
            <person name="Kusada H."/>
            <person name="Sakamoto S."/>
            <person name="Murakami T."/>
            <person name="Toyoda A."/>
            <person name="Mori H."/>
            <person name="Meng X.Y."/>
            <person name="Takashino M."/>
            <person name="Murotomi K."/>
            <person name="Tamaki H."/>
        </authorList>
    </citation>
    <scope>NUCLEOTIDE SEQUENCE</scope>
    <source>
        <strain evidence="11">OPF53</strain>
    </source>
</reference>
<keyword evidence="3" id="KW-1003">Cell membrane</keyword>
<feature type="transmembrane region" description="Helical" evidence="9">
    <location>
        <begin position="374"/>
        <end position="396"/>
    </location>
</feature>
<keyword evidence="7 9" id="KW-1133">Transmembrane helix</keyword>
<accession>A0AAV5B5N9</accession>
<gene>
    <name evidence="11" type="ORF">ATOP_15580</name>
</gene>
<feature type="domain" description="PTS EIIC type-2" evidence="10">
    <location>
        <begin position="12"/>
        <end position="459"/>
    </location>
</feature>
<dbReference type="PANTHER" id="PTHR37324">
    <property type="entry name" value="PTS SYSTEM GALACTITOL-SPECIFIC EIIC COMPONENT"/>
    <property type="match status" value="1"/>
</dbReference>
<proteinExistence type="predicted"/>
<dbReference type="InterPro" id="IPR013853">
    <property type="entry name" value="EIIC-GAT"/>
</dbReference>
<organism evidence="11 12">
    <name type="scientific">Granulimonas faecalis</name>
    <dbReference type="NCBI Taxonomy" id="2894155"/>
    <lineage>
        <taxon>Bacteria</taxon>
        <taxon>Bacillati</taxon>
        <taxon>Actinomycetota</taxon>
        <taxon>Coriobacteriia</taxon>
        <taxon>Coriobacteriales</taxon>
        <taxon>Kribbibacteriaceae</taxon>
        <taxon>Granulimonas</taxon>
    </lineage>
</organism>
<dbReference type="PROSITE" id="PS51104">
    <property type="entry name" value="PTS_EIIC_TYPE_2"/>
    <property type="match status" value="1"/>
</dbReference>
<dbReference type="GO" id="GO:0009401">
    <property type="term" value="P:phosphoenolpyruvate-dependent sugar phosphotransferase system"/>
    <property type="evidence" value="ECO:0007669"/>
    <property type="project" value="UniProtKB-KW"/>
</dbReference>
<feature type="transmembrane region" description="Helical" evidence="9">
    <location>
        <begin position="155"/>
        <end position="173"/>
    </location>
</feature>
<feature type="transmembrane region" description="Helical" evidence="9">
    <location>
        <begin position="101"/>
        <end position="120"/>
    </location>
</feature>
<feature type="transmembrane region" description="Helical" evidence="9">
    <location>
        <begin position="349"/>
        <end position="367"/>
    </location>
</feature>
<feature type="transmembrane region" description="Helical" evidence="9">
    <location>
        <begin position="439"/>
        <end position="459"/>
    </location>
</feature>